<proteinExistence type="inferred from homology"/>
<dbReference type="InterPro" id="IPR036412">
    <property type="entry name" value="HAD-like_sf"/>
</dbReference>
<keyword evidence="5" id="KW-0067">ATP-binding</keyword>
<dbReference type="PRINTS" id="PR00120">
    <property type="entry name" value="HATPASE"/>
</dbReference>
<evidence type="ECO:0000256" key="7">
    <source>
        <dbReference type="ARBA" id="ARBA00022989"/>
    </source>
</evidence>
<evidence type="ECO:0000256" key="3">
    <source>
        <dbReference type="ARBA" id="ARBA00022692"/>
    </source>
</evidence>
<feature type="transmembrane region" description="Helical" evidence="11">
    <location>
        <begin position="713"/>
        <end position="734"/>
    </location>
</feature>
<reference evidence="13 14" key="1">
    <citation type="submission" date="2021-03" db="EMBL/GenBank/DDBJ databases">
        <title>Sequencing the genomes of 1000 actinobacteria strains.</title>
        <authorList>
            <person name="Klenk H.-P."/>
        </authorList>
    </citation>
    <scope>NUCLEOTIDE SEQUENCE [LARGE SCALE GENOMIC DNA]</scope>
    <source>
        <strain evidence="13 14">DSM 45510</strain>
    </source>
</reference>
<feature type="transmembrane region" description="Helical" evidence="11">
    <location>
        <begin position="813"/>
        <end position="830"/>
    </location>
</feature>
<dbReference type="Pfam" id="PF08282">
    <property type="entry name" value="Hydrolase_3"/>
    <property type="match status" value="1"/>
</dbReference>
<dbReference type="PANTHER" id="PTHR43294:SF20">
    <property type="entry name" value="P-TYPE ATPASE"/>
    <property type="match status" value="1"/>
</dbReference>
<feature type="compositionally biased region" description="Basic and acidic residues" evidence="10">
    <location>
        <begin position="902"/>
        <end position="912"/>
    </location>
</feature>
<dbReference type="InterPro" id="IPR050510">
    <property type="entry name" value="Cation_transp_ATPase_P-type"/>
</dbReference>
<evidence type="ECO:0000256" key="9">
    <source>
        <dbReference type="ARBA" id="ARBA00049360"/>
    </source>
</evidence>
<dbReference type="Pfam" id="PF00122">
    <property type="entry name" value="E1-E2_ATPase"/>
    <property type="match status" value="1"/>
</dbReference>
<dbReference type="Gene3D" id="1.20.1110.10">
    <property type="entry name" value="Calcium-transporting ATPase, transmembrane domain"/>
    <property type="match status" value="2"/>
</dbReference>
<evidence type="ECO:0000313" key="13">
    <source>
        <dbReference type="EMBL" id="MBP2183677.1"/>
    </source>
</evidence>
<feature type="transmembrane region" description="Helical" evidence="11">
    <location>
        <begin position="749"/>
        <end position="768"/>
    </location>
</feature>
<feature type="region of interest" description="Disordered" evidence="10">
    <location>
        <begin position="840"/>
        <end position="912"/>
    </location>
</feature>
<dbReference type="InterPro" id="IPR044492">
    <property type="entry name" value="P_typ_ATPase_HD_dom"/>
</dbReference>
<feature type="transmembrane region" description="Helical" evidence="11">
    <location>
        <begin position="262"/>
        <end position="287"/>
    </location>
</feature>
<accession>A0ABS4PW80</accession>
<dbReference type="EC" id="3.6.3.-" evidence="13"/>
<dbReference type="EMBL" id="JAGGMS010000001">
    <property type="protein sequence ID" value="MBP2183677.1"/>
    <property type="molecule type" value="Genomic_DNA"/>
</dbReference>
<evidence type="ECO:0000256" key="8">
    <source>
        <dbReference type="ARBA" id="ARBA00023136"/>
    </source>
</evidence>
<dbReference type="InterPro" id="IPR006068">
    <property type="entry name" value="ATPase_P-typ_cation-transptr_C"/>
</dbReference>
<keyword evidence="4" id="KW-0547">Nucleotide-binding</keyword>
<dbReference type="SMART" id="SM00831">
    <property type="entry name" value="Cation_ATPase_N"/>
    <property type="match status" value="1"/>
</dbReference>
<dbReference type="SFLD" id="SFLDG00002">
    <property type="entry name" value="C1.7:_P-type_atpase_like"/>
    <property type="match status" value="1"/>
</dbReference>
<feature type="domain" description="Cation-transporting P-type ATPase N-terminal" evidence="12">
    <location>
        <begin position="2"/>
        <end position="65"/>
    </location>
</feature>
<dbReference type="SFLD" id="SFLDF00027">
    <property type="entry name" value="p-type_atpase"/>
    <property type="match status" value="1"/>
</dbReference>
<evidence type="ECO:0000256" key="1">
    <source>
        <dbReference type="ARBA" id="ARBA00004651"/>
    </source>
</evidence>
<keyword evidence="14" id="KW-1185">Reference proteome</keyword>
<sequence>MTAGKTDVRQGLSSAEAARRLIEYGPNRLETERGPGLPAMLLAQLKDPLVAILVIAAVVTFAFGDYVDGGVITGVVVLNAVIGAVQEAKARRALDALAKLVPLETTVLRDGIVCRIPAEQLVPGDIVDLAAGDRVPADVRLAETRSLEIDESMLTGESVPVPKSTERVPDDAPLADRTDSAFSGTLITKGTGRALVTATGKATELGAVQNLVATAGTVATPLTRKLGRFSRLVGLAILVVAAMTFVLGVFRGTPALEMFTAAVALAVGAIPEGLPAAVSIVLAIGVVRMSRRNAVVRHLPAVETLGGTTVICTDKTGTLTLNRMTVTQVVAMGGTERDCRIAGVLCNDAELSEVDGERREVGDPTEVALLAEARRAGVDPATVRARQPRTDVLPFESERRYMATVHRDETGELVGYVKGAAEEVLARCDGIDREAALTTAHELTARGLRVLAFARFVPDDAHSAAQADRGGLTLLGFQAMHDPPRPEAVAAVKACRAAGIEVKMITGDHPGTARAIAAEVGLVDEGAEVPVLTGAELDRLPEDEFDERVAGTPVFARVSPGQKLRLVKALQRRGQIVAMTGDGVNDAPALRRADIGVAMGRGGTDAARQAADMVLTDDNFASIEHAVEEGRGVFGNLRKFLAWTLPANIGEGMVILVAVVLGVTLPIVPVQILWINMTTAVFLGLTMAFEPKEPGIMSRPPRPPARPLLTANLLRRIVLVSLLLVGAAFAAYTWELGAGAAVAEARTSAINAFIGVQIAYLLACRSLDRSALRTRSAHNRILPAGIGLTVLLQLALTYLPPMNAVFHTAPTSWSSWAVAVVAGVVAFAVVEVDKLVWNARSPMSENPPGDGRPTGIGGQVHGHRGEQAAAGVAPPVQEDPGAGRGEHRRHGDRPQRQAAEGGVHRGVADQGQ</sequence>
<dbReference type="Gene3D" id="3.40.1110.10">
    <property type="entry name" value="Calcium-transporting ATPase, cytoplasmic domain N"/>
    <property type="match status" value="1"/>
</dbReference>
<dbReference type="SUPFAM" id="SSF81653">
    <property type="entry name" value="Calcium ATPase, transduction domain A"/>
    <property type="match status" value="1"/>
</dbReference>
<evidence type="ECO:0000256" key="11">
    <source>
        <dbReference type="SAM" id="Phobius"/>
    </source>
</evidence>
<dbReference type="InterPro" id="IPR001757">
    <property type="entry name" value="P_typ_ATPase"/>
</dbReference>
<dbReference type="NCBIfam" id="TIGR01494">
    <property type="entry name" value="ATPase_P-type"/>
    <property type="match status" value="3"/>
</dbReference>
<comment type="subcellular location">
    <subcellularLocation>
        <location evidence="1">Cell membrane</location>
        <topology evidence="1">Multi-pass membrane protein</topology>
    </subcellularLocation>
</comment>
<evidence type="ECO:0000259" key="12">
    <source>
        <dbReference type="SMART" id="SM00831"/>
    </source>
</evidence>
<dbReference type="SUPFAM" id="SSF56784">
    <property type="entry name" value="HAD-like"/>
    <property type="match status" value="1"/>
</dbReference>
<dbReference type="PROSITE" id="PS00154">
    <property type="entry name" value="ATPASE_E1_E2"/>
    <property type="match status" value="1"/>
</dbReference>
<dbReference type="Gene3D" id="2.70.150.10">
    <property type="entry name" value="Calcium-transporting ATPase, cytoplasmic transduction domain A"/>
    <property type="match status" value="1"/>
</dbReference>
<feature type="transmembrane region" description="Helical" evidence="11">
    <location>
        <begin position="49"/>
        <end position="82"/>
    </location>
</feature>
<dbReference type="Proteomes" id="UP000741013">
    <property type="component" value="Unassembled WGS sequence"/>
</dbReference>
<dbReference type="InterPro" id="IPR023299">
    <property type="entry name" value="ATPase_P-typ_cyto_dom_N"/>
</dbReference>
<dbReference type="SFLD" id="SFLDS00003">
    <property type="entry name" value="Haloacid_Dehalogenase"/>
    <property type="match status" value="1"/>
</dbReference>
<dbReference type="PRINTS" id="PR00119">
    <property type="entry name" value="CATATPASE"/>
</dbReference>
<comment type="catalytic activity">
    <reaction evidence="9">
        <text>ATP + H2O = ADP + phosphate + H(+)</text>
        <dbReference type="Rhea" id="RHEA:13065"/>
        <dbReference type="ChEBI" id="CHEBI:15377"/>
        <dbReference type="ChEBI" id="CHEBI:15378"/>
        <dbReference type="ChEBI" id="CHEBI:30616"/>
        <dbReference type="ChEBI" id="CHEBI:43474"/>
        <dbReference type="ChEBI" id="CHEBI:456216"/>
    </reaction>
</comment>
<dbReference type="SUPFAM" id="SSF81665">
    <property type="entry name" value="Calcium ATPase, transmembrane domain M"/>
    <property type="match status" value="1"/>
</dbReference>
<dbReference type="Pfam" id="PF13246">
    <property type="entry name" value="Cation_ATPase"/>
    <property type="match status" value="1"/>
</dbReference>
<dbReference type="GO" id="GO:0016787">
    <property type="term" value="F:hydrolase activity"/>
    <property type="evidence" value="ECO:0007669"/>
    <property type="project" value="UniProtKB-KW"/>
</dbReference>
<evidence type="ECO:0000256" key="2">
    <source>
        <dbReference type="ARBA" id="ARBA00005675"/>
    </source>
</evidence>
<comment type="similarity">
    <text evidence="2">Belongs to the cation transport ATPase (P-type) (TC 3.A.3) family. Type IIA subfamily.</text>
</comment>
<keyword evidence="7 11" id="KW-1133">Transmembrane helix</keyword>
<evidence type="ECO:0000313" key="14">
    <source>
        <dbReference type="Proteomes" id="UP000741013"/>
    </source>
</evidence>
<comment type="caution">
    <text evidence="13">The sequence shown here is derived from an EMBL/GenBank/DDBJ whole genome shotgun (WGS) entry which is preliminary data.</text>
</comment>
<dbReference type="Gene3D" id="3.40.50.1000">
    <property type="entry name" value="HAD superfamily/HAD-like"/>
    <property type="match status" value="1"/>
</dbReference>
<evidence type="ECO:0000256" key="10">
    <source>
        <dbReference type="SAM" id="MobiDB-lite"/>
    </source>
</evidence>
<gene>
    <name evidence="13" type="ORF">JOM49_005203</name>
</gene>
<feature type="transmembrane region" description="Helical" evidence="11">
    <location>
        <begin position="780"/>
        <end position="801"/>
    </location>
</feature>
<keyword evidence="8 11" id="KW-0472">Membrane</keyword>
<evidence type="ECO:0000256" key="6">
    <source>
        <dbReference type="ARBA" id="ARBA00022967"/>
    </source>
</evidence>
<feature type="transmembrane region" description="Helical" evidence="11">
    <location>
        <begin position="640"/>
        <end position="665"/>
    </location>
</feature>
<feature type="transmembrane region" description="Helical" evidence="11">
    <location>
        <begin position="671"/>
        <end position="689"/>
    </location>
</feature>
<dbReference type="InterPro" id="IPR018303">
    <property type="entry name" value="ATPase_P-typ_P_site"/>
</dbReference>
<keyword evidence="13" id="KW-0378">Hydrolase</keyword>
<dbReference type="InterPro" id="IPR023298">
    <property type="entry name" value="ATPase_P-typ_TM_dom_sf"/>
</dbReference>
<name>A0ABS4PW80_9PSEU</name>
<keyword evidence="6" id="KW-1278">Translocase</keyword>
<keyword evidence="3 11" id="KW-0812">Transmembrane</keyword>
<organism evidence="13 14">
    <name type="scientific">Amycolatopsis magusensis</name>
    <dbReference type="NCBI Taxonomy" id="882444"/>
    <lineage>
        <taxon>Bacteria</taxon>
        <taxon>Bacillati</taxon>
        <taxon>Actinomycetota</taxon>
        <taxon>Actinomycetes</taxon>
        <taxon>Pseudonocardiales</taxon>
        <taxon>Pseudonocardiaceae</taxon>
        <taxon>Amycolatopsis</taxon>
    </lineage>
</organism>
<dbReference type="InterPro" id="IPR023214">
    <property type="entry name" value="HAD_sf"/>
</dbReference>
<protein>
    <submittedName>
        <fullName evidence="13">Cation-transporting ATPase F</fullName>
        <ecNumber evidence="13">3.6.3.-</ecNumber>
    </submittedName>
</protein>
<evidence type="ECO:0000256" key="4">
    <source>
        <dbReference type="ARBA" id="ARBA00022741"/>
    </source>
</evidence>
<evidence type="ECO:0000256" key="5">
    <source>
        <dbReference type="ARBA" id="ARBA00022840"/>
    </source>
</evidence>
<dbReference type="InterPro" id="IPR004014">
    <property type="entry name" value="ATPase_P-typ_cation-transptr_N"/>
</dbReference>
<dbReference type="InterPro" id="IPR008250">
    <property type="entry name" value="ATPase_P-typ_transduc_dom_A_sf"/>
</dbReference>
<feature type="transmembrane region" description="Helical" evidence="11">
    <location>
        <begin position="232"/>
        <end position="250"/>
    </location>
</feature>
<dbReference type="InterPro" id="IPR059000">
    <property type="entry name" value="ATPase_P-type_domA"/>
</dbReference>
<dbReference type="Pfam" id="PF00690">
    <property type="entry name" value="Cation_ATPase_N"/>
    <property type="match status" value="1"/>
</dbReference>
<dbReference type="PANTHER" id="PTHR43294">
    <property type="entry name" value="SODIUM/POTASSIUM-TRANSPORTING ATPASE SUBUNIT ALPHA"/>
    <property type="match status" value="1"/>
</dbReference>
<dbReference type="Pfam" id="PF00689">
    <property type="entry name" value="Cation_ATPase_C"/>
    <property type="match status" value="1"/>
</dbReference>